<reference evidence="2" key="1">
    <citation type="submission" date="2011-08" db="EMBL/GenBank/DDBJ databases">
        <authorList>
            <person name="Rombauts S."/>
        </authorList>
    </citation>
    <scope>NUCLEOTIDE SEQUENCE</scope>
    <source>
        <strain evidence="2">London</strain>
    </source>
</reference>
<dbReference type="EMBL" id="CAEY01000790">
    <property type="status" value="NOT_ANNOTATED_CDS"/>
    <property type="molecule type" value="Genomic_DNA"/>
</dbReference>
<dbReference type="HOGENOM" id="CLU_2743282_0_0_1"/>
<sequence>MEFNKQIGNFSYDLVSTTLKVARRVPYFPERITFYIIFKPRNISSDLVLQNLQVERKLYNKENVCLETQFQ</sequence>
<evidence type="ECO:0000313" key="2">
    <source>
        <dbReference type="Proteomes" id="UP000015104"/>
    </source>
</evidence>
<evidence type="ECO:0000313" key="1">
    <source>
        <dbReference type="EnsemblMetazoa" id="tetur02g02850.1"/>
    </source>
</evidence>
<organism evidence="1 2">
    <name type="scientific">Tetranychus urticae</name>
    <name type="common">Two-spotted spider mite</name>
    <dbReference type="NCBI Taxonomy" id="32264"/>
    <lineage>
        <taxon>Eukaryota</taxon>
        <taxon>Metazoa</taxon>
        <taxon>Ecdysozoa</taxon>
        <taxon>Arthropoda</taxon>
        <taxon>Chelicerata</taxon>
        <taxon>Arachnida</taxon>
        <taxon>Acari</taxon>
        <taxon>Acariformes</taxon>
        <taxon>Trombidiformes</taxon>
        <taxon>Prostigmata</taxon>
        <taxon>Eleutherengona</taxon>
        <taxon>Raphignathae</taxon>
        <taxon>Tetranychoidea</taxon>
        <taxon>Tetranychidae</taxon>
        <taxon>Tetranychus</taxon>
    </lineage>
</organism>
<dbReference type="AlphaFoldDB" id="T1JV04"/>
<accession>T1JV04</accession>
<protein>
    <submittedName>
        <fullName evidence="1">Uncharacterized protein</fullName>
    </submittedName>
</protein>
<dbReference type="Proteomes" id="UP000015104">
    <property type="component" value="Unassembled WGS sequence"/>
</dbReference>
<keyword evidence="2" id="KW-1185">Reference proteome</keyword>
<reference evidence="1" key="2">
    <citation type="submission" date="2015-06" db="UniProtKB">
        <authorList>
            <consortium name="EnsemblMetazoa"/>
        </authorList>
    </citation>
    <scope>IDENTIFICATION</scope>
</reference>
<proteinExistence type="predicted"/>
<dbReference type="EnsemblMetazoa" id="tetur02g02850.1">
    <property type="protein sequence ID" value="tetur02g02850.1"/>
    <property type="gene ID" value="tetur02g02850"/>
</dbReference>
<name>T1JV04_TETUR</name>